<feature type="region of interest" description="Disordered" evidence="1">
    <location>
        <begin position="305"/>
        <end position="353"/>
    </location>
</feature>
<organism evidence="2">
    <name type="scientific">viral metagenome</name>
    <dbReference type="NCBI Taxonomy" id="1070528"/>
    <lineage>
        <taxon>unclassified sequences</taxon>
        <taxon>metagenomes</taxon>
        <taxon>organismal metagenomes</taxon>
    </lineage>
</organism>
<reference evidence="2" key="1">
    <citation type="submission" date="2020-03" db="EMBL/GenBank/DDBJ databases">
        <title>The deep terrestrial virosphere.</title>
        <authorList>
            <person name="Holmfeldt K."/>
            <person name="Nilsson E."/>
            <person name="Simone D."/>
            <person name="Lopez-Fernandez M."/>
            <person name="Wu X."/>
            <person name="de Brujin I."/>
            <person name="Lundin D."/>
            <person name="Andersson A."/>
            <person name="Bertilsson S."/>
            <person name="Dopson M."/>
        </authorList>
    </citation>
    <scope>NUCLEOTIDE SEQUENCE</scope>
    <source>
        <strain evidence="2">MM415A01551</strain>
    </source>
</reference>
<feature type="compositionally biased region" description="Acidic residues" evidence="1">
    <location>
        <begin position="52"/>
        <end position="66"/>
    </location>
</feature>
<name>A0A6M3K1P6_9ZZZZ</name>
<dbReference type="AlphaFoldDB" id="A0A6M3K1P6"/>
<protein>
    <submittedName>
        <fullName evidence="2">Uncharacterized protein</fullName>
    </submittedName>
</protein>
<evidence type="ECO:0000256" key="1">
    <source>
        <dbReference type="SAM" id="MobiDB-lite"/>
    </source>
</evidence>
<feature type="compositionally biased region" description="Basic and acidic residues" evidence="1">
    <location>
        <begin position="26"/>
        <end position="51"/>
    </location>
</feature>
<sequence>MAKEIDQTPDEQEDAQTAATAVADAEPVKEDIVSTDKAVKTSEDFDAKLDAEGVDDETTADEDDTEGEKKEPADKAAKTDGDDKTAAKGKGADDTAGDDDGAGEVQISAETVKRAANLGLTPEEIASFENEETLTRTLNVLDNIVKDDGGTEDTAQTPPAGKDAKKDEGEFHMKFEKEEEIDPELLKGIRAMEKAFNDKVKELSNKLEGVTGNLQQQAQTEFVARFDGMIAELGEGFADTLGQGPSNQFSNRSSAGRNRAAIRTRMYAFAKGLADAGEKIPDEKSLFEMAVNTLHGDKLKTIAGKQMHDKTKQRAAQARVGRASTRRAGNLTPKQRAVQTSRNFDELIDTSET</sequence>
<feature type="compositionally biased region" description="Basic and acidic residues" evidence="1">
    <location>
        <begin position="67"/>
        <end position="93"/>
    </location>
</feature>
<gene>
    <name evidence="2" type="ORF">MM415A01551_0011</name>
</gene>
<accession>A0A6M3K1P6</accession>
<feature type="region of interest" description="Disordered" evidence="1">
    <location>
        <begin position="145"/>
        <end position="168"/>
    </location>
</feature>
<dbReference type="EMBL" id="MT142213">
    <property type="protein sequence ID" value="QJA76243.1"/>
    <property type="molecule type" value="Genomic_DNA"/>
</dbReference>
<proteinExistence type="predicted"/>
<evidence type="ECO:0000313" key="2">
    <source>
        <dbReference type="EMBL" id="QJA76243.1"/>
    </source>
</evidence>
<feature type="region of interest" description="Disordered" evidence="1">
    <location>
        <begin position="1"/>
        <end position="108"/>
    </location>
</feature>
<feature type="compositionally biased region" description="Low complexity" evidence="1">
    <location>
        <begin position="15"/>
        <end position="25"/>
    </location>
</feature>